<dbReference type="AlphaFoldDB" id="A0A336NAY1"/>
<dbReference type="EMBL" id="UFTD01000001">
    <property type="protein sequence ID" value="SSZ39456.1"/>
    <property type="molecule type" value="Genomic_DNA"/>
</dbReference>
<dbReference type="RefSeq" id="WP_026500412.1">
    <property type="nucleotide sequence ID" value="NZ_CACVBG010000001.1"/>
</dbReference>
<keyword evidence="2" id="KW-0012">Acyltransferase</keyword>
<feature type="compositionally biased region" description="Basic and acidic residues" evidence="6">
    <location>
        <begin position="1"/>
        <end position="10"/>
    </location>
</feature>
<comment type="catalytic activity">
    <reaction evidence="4">
        <text>L-threonyl-[protein] + acetyl-CoA = O-acetyl-L-threonyl-[protein] + CoA</text>
        <dbReference type="Rhea" id="RHEA:65340"/>
        <dbReference type="Rhea" id="RHEA-COMP:11060"/>
        <dbReference type="Rhea" id="RHEA-COMP:16780"/>
        <dbReference type="ChEBI" id="CHEBI:30013"/>
        <dbReference type="ChEBI" id="CHEBI:57287"/>
        <dbReference type="ChEBI" id="CHEBI:57288"/>
        <dbReference type="ChEBI" id="CHEBI:141025"/>
    </reaction>
    <physiologicalReaction direction="left-to-right" evidence="4">
        <dbReference type="Rhea" id="RHEA:65341"/>
    </physiologicalReaction>
</comment>
<accession>A0A336NAY1</accession>
<dbReference type="GO" id="GO:0016746">
    <property type="term" value="F:acyltransferase activity"/>
    <property type="evidence" value="ECO:0007669"/>
    <property type="project" value="UniProtKB-KW"/>
</dbReference>
<feature type="region of interest" description="Disordered" evidence="6">
    <location>
        <begin position="1"/>
        <end position="20"/>
    </location>
</feature>
<dbReference type="Proteomes" id="UP000253846">
    <property type="component" value="Unassembled WGS sequence"/>
</dbReference>
<dbReference type="NCBIfam" id="NF011898">
    <property type="entry name" value="PRK15371.1"/>
    <property type="match status" value="1"/>
</dbReference>
<evidence type="ECO:0000256" key="4">
    <source>
        <dbReference type="ARBA" id="ARBA00048364"/>
    </source>
</evidence>
<organism evidence="7 8">
    <name type="scientific">Bartonella grahamii</name>
    <dbReference type="NCBI Taxonomy" id="33045"/>
    <lineage>
        <taxon>Bacteria</taxon>
        <taxon>Pseudomonadati</taxon>
        <taxon>Pseudomonadota</taxon>
        <taxon>Alphaproteobacteria</taxon>
        <taxon>Hyphomicrobiales</taxon>
        <taxon>Bartonellaceae</taxon>
        <taxon>Bartonella</taxon>
    </lineage>
</organism>
<dbReference type="InterPro" id="IPR005083">
    <property type="entry name" value="YopJ-like"/>
</dbReference>
<proteinExistence type="inferred from homology"/>
<evidence type="ECO:0000256" key="5">
    <source>
        <dbReference type="ARBA" id="ARBA00048662"/>
    </source>
</evidence>
<evidence type="ECO:0000256" key="3">
    <source>
        <dbReference type="ARBA" id="ARBA00023785"/>
    </source>
</evidence>
<gene>
    <name evidence="7" type="primary">yopJ_2</name>
    <name evidence="7" type="ORF">NCTC12860_00670</name>
</gene>
<sequence>MKPQDSKDTAAHASQIAESNIENESLESLIARLEQLNAPQKEESTLSQEKLKAIITDLEDDLVTGRWINSYYENIDIRLMPALVEKANSKYPEMNLKLALTAEEFSHALKEVVESDAKSARFIVNSGSKIHFAVLDYQKVDDKISLIMLEPTTFQNITACKLGIKINQTLQCLQLPPYSFTTAEMDIQRSSSECGMFSLSLAKKLHLESDKLARLHKDNVKGVLCEPNSSLSAEKLDSYLPISLYKHAQGRKRLEQYLKTNPDAEHETVNKKGETLRERFEKNLRTTEGKTVSVSSHQKRLTEYKSLMM</sequence>
<evidence type="ECO:0000256" key="6">
    <source>
        <dbReference type="SAM" id="MobiDB-lite"/>
    </source>
</evidence>
<evidence type="ECO:0000313" key="8">
    <source>
        <dbReference type="Proteomes" id="UP000253846"/>
    </source>
</evidence>
<reference evidence="7 8" key="1">
    <citation type="submission" date="2018-06" db="EMBL/GenBank/DDBJ databases">
        <authorList>
            <consortium name="Pathogen Informatics"/>
            <person name="Doyle S."/>
        </authorList>
    </citation>
    <scope>NUCLEOTIDE SEQUENCE [LARGE SCALE GENOMIC DNA]</scope>
    <source>
        <strain evidence="7 8">NCTC12860</strain>
    </source>
</reference>
<evidence type="ECO:0000256" key="1">
    <source>
        <dbReference type="ARBA" id="ARBA00022679"/>
    </source>
</evidence>
<evidence type="ECO:0000256" key="2">
    <source>
        <dbReference type="ARBA" id="ARBA00023315"/>
    </source>
</evidence>
<comment type="similarity">
    <text evidence="3">Belongs to the acetyltransferase YopJ family.</text>
</comment>
<comment type="catalytic activity">
    <reaction evidence="5">
        <text>L-seryl-[protein] + acetyl-CoA = O-acetyl-L-seryl-[protein] + CoA</text>
        <dbReference type="Rhea" id="RHEA:59392"/>
        <dbReference type="Rhea" id="RHEA-COMP:9863"/>
        <dbReference type="Rhea" id="RHEA-COMP:15352"/>
        <dbReference type="ChEBI" id="CHEBI:29999"/>
        <dbReference type="ChEBI" id="CHEBI:57287"/>
        <dbReference type="ChEBI" id="CHEBI:57288"/>
        <dbReference type="ChEBI" id="CHEBI:141128"/>
    </reaction>
    <physiologicalReaction direction="left-to-right" evidence="5">
        <dbReference type="Rhea" id="RHEA:59393"/>
    </physiologicalReaction>
</comment>
<keyword evidence="1" id="KW-0808">Transferase</keyword>
<dbReference type="Pfam" id="PF03421">
    <property type="entry name" value="Acetyltransf_14"/>
    <property type="match status" value="1"/>
</dbReference>
<protein>
    <submittedName>
        <fullName evidence="7">Virulence factor yopJ</fullName>
    </submittedName>
</protein>
<name>A0A336NAY1_BARGR</name>
<evidence type="ECO:0000313" key="7">
    <source>
        <dbReference type="EMBL" id="SSZ39456.1"/>
    </source>
</evidence>